<accession>A0A9P5NNT9</accession>
<evidence type="ECO:0000313" key="2">
    <source>
        <dbReference type="Proteomes" id="UP000724874"/>
    </source>
</evidence>
<sequence length="71" mass="7490">MGSPLDGCFVRSRRIAFAGIKKLSSYKQAPWISVGFVDLGQVSGATQGSSAGDKIRVSASENWIEPSVLSS</sequence>
<evidence type="ECO:0000313" key="1">
    <source>
        <dbReference type="EMBL" id="KAF8901500.1"/>
    </source>
</evidence>
<proteinExistence type="predicted"/>
<gene>
    <name evidence="1" type="ORF">CPB84DRAFT_1777454</name>
</gene>
<dbReference type="AlphaFoldDB" id="A0A9P5NNT9"/>
<organism evidence="1 2">
    <name type="scientific">Gymnopilus junonius</name>
    <name type="common">Spectacular rustgill mushroom</name>
    <name type="synonym">Gymnopilus spectabilis subsp. junonius</name>
    <dbReference type="NCBI Taxonomy" id="109634"/>
    <lineage>
        <taxon>Eukaryota</taxon>
        <taxon>Fungi</taxon>
        <taxon>Dikarya</taxon>
        <taxon>Basidiomycota</taxon>
        <taxon>Agaricomycotina</taxon>
        <taxon>Agaricomycetes</taxon>
        <taxon>Agaricomycetidae</taxon>
        <taxon>Agaricales</taxon>
        <taxon>Agaricineae</taxon>
        <taxon>Hymenogastraceae</taxon>
        <taxon>Gymnopilus</taxon>
    </lineage>
</organism>
<dbReference type="Proteomes" id="UP000724874">
    <property type="component" value="Unassembled WGS sequence"/>
</dbReference>
<reference evidence="1" key="1">
    <citation type="submission" date="2020-11" db="EMBL/GenBank/DDBJ databases">
        <authorList>
            <consortium name="DOE Joint Genome Institute"/>
            <person name="Ahrendt S."/>
            <person name="Riley R."/>
            <person name="Andreopoulos W."/>
            <person name="LaButti K."/>
            <person name="Pangilinan J."/>
            <person name="Ruiz-duenas F.J."/>
            <person name="Barrasa J.M."/>
            <person name="Sanchez-Garcia M."/>
            <person name="Camarero S."/>
            <person name="Miyauchi S."/>
            <person name="Serrano A."/>
            <person name="Linde D."/>
            <person name="Babiker R."/>
            <person name="Drula E."/>
            <person name="Ayuso-Fernandez I."/>
            <person name="Pacheco R."/>
            <person name="Padilla G."/>
            <person name="Ferreira P."/>
            <person name="Barriuso J."/>
            <person name="Kellner H."/>
            <person name="Castanera R."/>
            <person name="Alfaro M."/>
            <person name="Ramirez L."/>
            <person name="Pisabarro A.G."/>
            <person name="Kuo A."/>
            <person name="Tritt A."/>
            <person name="Lipzen A."/>
            <person name="He G."/>
            <person name="Yan M."/>
            <person name="Ng V."/>
            <person name="Cullen D."/>
            <person name="Martin F."/>
            <person name="Rosso M.-N."/>
            <person name="Henrissat B."/>
            <person name="Hibbett D."/>
            <person name="Martinez A.T."/>
            <person name="Grigoriev I.V."/>
        </authorList>
    </citation>
    <scope>NUCLEOTIDE SEQUENCE</scope>
    <source>
        <strain evidence="1">AH 44721</strain>
    </source>
</reference>
<keyword evidence="2" id="KW-1185">Reference proteome</keyword>
<comment type="caution">
    <text evidence="1">The sequence shown here is derived from an EMBL/GenBank/DDBJ whole genome shotgun (WGS) entry which is preliminary data.</text>
</comment>
<name>A0A9P5NNT9_GYMJU</name>
<protein>
    <submittedName>
        <fullName evidence="1">Uncharacterized protein</fullName>
    </submittedName>
</protein>
<dbReference type="EMBL" id="JADNYJ010000041">
    <property type="protein sequence ID" value="KAF8901500.1"/>
    <property type="molecule type" value="Genomic_DNA"/>
</dbReference>